<keyword evidence="2" id="KW-1133">Transmembrane helix</keyword>
<evidence type="ECO:0000256" key="2">
    <source>
        <dbReference type="SAM" id="Phobius"/>
    </source>
</evidence>
<organism evidence="3 4">
    <name type="scientific">Coniella lustricola</name>
    <dbReference type="NCBI Taxonomy" id="2025994"/>
    <lineage>
        <taxon>Eukaryota</taxon>
        <taxon>Fungi</taxon>
        <taxon>Dikarya</taxon>
        <taxon>Ascomycota</taxon>
        <taxon>Pezizomycotina</taxon>
        <taxon>Sordariomycetes</taxon>
        <taxon>Sordariomycetidae</taxon>
        <taxon>Diaporthales</taxon>
        <taxon>Schizoparmaceae</taxon>
        <taxon>Coniella</taxon>
    </lineage>
</organism>
<evidence type="ECO:0000313" key="4">
    <source>
        <dbReference type="Proteomes" id="UP000241462"/>
    </source>
</evidence>
<feature type="transmembrane region" description="Helical" evidence="2">
    <location>
        <begin position="162"/>
        <end position="181"/>
    </location>
</feature>
<feature type="region of interest" description="Disordered" evidence="1">
    <location>
        <begin position="23"/>
        <end position="59"/>
    </location>
</feature>
<dbReference type="EMBL" id="KZ678682">
    <property type="protein sequence ID" value="PSR76971.1"/>
    <property type="molecule type" value="Genomic_DNA"/>
</dbReference>
<keyword evidence="2" id="KW-0812">Transmembrane</keyword>
<feature type="compositionally biased region" description="Polar residues" evidence="1">
    <location>
        <begin position="38"/>
        <end position="51"/>
    </location>
</feature>
<keyword evidence="4" id="KW-1185">Reference proteome</keyword>
<evidence type="ECO:0000256" key="1">
    <source>
        <dbReference type="SAM" id="MobiDB-lite"/>
    </source>
</evidence>
<proteinExistence type="predicted"/>
<dbReference type="AlphaFoldDB" id="A0A2T2ZUB7"/>
<keyword evidence="2" id="KW-0472">Membrane</keyword>
<evidence type="ECO:0000313" key="3">
    <source>
        <dbReference type="EMBL" id="PSR76971.1"/>
    </source>
</evidence>
<feature type="region of interest" description="Disordered" evidence="1">
    <location>
        <begin position="116"/>
        <end position="136"/>
    </location>
</feature>
<accession>A0A2T2ZUB7</accession>
<sequence length="182" mass="20505">MSPTPVADTMNPTTTIIYLVTKGTSSRPRPSRSLKTLRASQQNSASASHPNQSHENHFMLPSFSRSSTTSLFSTQPARCDIPSLSHGLKQSALAGWLWVLPLYFALTSPASLSLSLSRGPEPSLQREKERHSKAHNKRTICNAQASRWPIPLYFFVAPSPKAYVYSYTYICIYIYIYIMYFH</sequence>
<protein>
    <submittedName>
        <fullName evidence="3">Uncharacterized protein</fullName>
    </submittedName>
</protein>
<name>A0A2T2ZUB7_9PEZI</name>
<gene>
    <name evidence="3" type="ORF">BD289DRAFT_165053</name>
</gene>
<reference evidence="3 4" key="1">
    <citation type="journal article" date="2018" name="Mycol. Prog.">
        <title>Coniella lustricola, a new species from submerged detritus.</title>
        <authorList>
            <person name="Raudabaugh D.B."/>
            <person name="Iturriaga T."/>
            <person name="Carver A."/>
            <person name="Mondo S."/>
            <person name="Pangilinan J."/>
            <person name="Lipzen A."/>
            <person name="He G."/>
            <person name="Amirebrahimi M."/>
            <person name="Grigoriev I.V."/>
            <person name="Miller A.N."/>
        </authorList>
    </citation>
    <scope>NUCLEOTIDE SEQUENCE [LARGE SCALE GENOMIC DNA]</scope>
    <source>
        <strain evidence="3 4">B22-T-1</strain>
    </source>
</reference>
<dbReference type="InParanoid" id="A0A2T2ZUB7"/>
<dbReference type="Proteomes" id="UP000241462">
    <property type="component" value="Unassembled WGS sequence"/>
</dbReference>